<evidence type="ECO:0000256" key="1">
    <source>
        <dbReference type="SAM" id="MobiDB-lite"/>
    </source>
</evidence>
<dbReference type="EMBL" id="MN739256">
    <property type="protein sequence ID" value="QHS95739.1"/>
    <property type="molecule type" value="Genomic_DNA"/>
</dbReference>
<organism evidence="2">
    <name type="scientific">viral metagenome</name>
    <dbReference type="NCBI Taxonomy" id="1070528"/>
    <lineage>
        <taxon>unclassified sequences</taxon>
        <taxon>metagenomes</taxon>
        <taxon>organismal metagenomes</taxon>
    </lineage>
</organism>
<name>A0A6C0BW30_9ZZZZ</name>
<proteinExistence type="predicted"/>
<feature type="region of interest" description="Disordered" evidence="1">
    <location>
        <begin position="1"/>
        <end position="37"/>
    </location>
</feature>
<sequence>MAKNHTKRNTKTKKRNVRSTKRRSSTKRQNKKTYIKKGGAKFGLPTKEYVLPEDTYLYLGETERAVNNSEIIEFNFEGKNVGVMSGCFCPPHAGHFQTIYDACVKNNLGVMFIKTTNLYNKPEKTKHGIPSAFTIKLLRHFARHIRDKLGTEFFITNSAQEVPWAINTTMKSLMLIQVTEIDGKPTEEDIKNATIIEQQNPLSGKSRGFLEKFDRENNEKVVNRVLFRNTSDKVSATSFVRSLMRILETPDDADAYAQSAKYLPPIFNDEEKYAIIDDMLMEFGAYLK</sequence>
<reference evidence="2" key="1">
    <citation type="journal article" date="2020" name="Nature">
        <title>Giant virus diversity and host interactions through global metagenomics.</title>
        <authorList>
            <person name="Schulz F."/>
            <person name="Roux S."/>
            <person name="Paez-Espino D."/>
            <person name="Jungbluth S."/>
            <person name="Walsh D.A."/>
            <person name="Denef V.J."/>
            <person name="McMahon K.D."/>
            <person name="Konstantinidis K.T."/>
            <person name="Eloe-Fadrosh E.A."/>
            <person name="Kyrpides N.C."/>
            <person name="Woyke T."/>
        </authorList>
    </citation>
    <scope>NUCLEOTIDE SEQUENCE</scope>
    <source>
        <strain evidence="2">GVMAG-M-3300018868-6</strain>
    </source>
</reference>
<evidence type="ECO:0000313" key="2">
    <source>
        <dbReference type="EMBL" id="QHS95739.1"/>
    </source>
</evidence>
<accession>A0A6C0BW30</accession>
<protein>
    <submittedName>
        <fullName evidence="2">Uncharacterized protein</fullName>
    </submittedName>
</protein>
<dbReference type="AlphaFoldDB" id="A0A6C0BW30"/>